<dbReference type="InterPro" id="IPR000727">
    <property type="entry name" value="T_SNARE_dom"/>
</dbReference>
<evidence type="ECO:0000313" key="4">
    <source>
        <dbReference type="Proteomes" id="UP000617340"/>
    </source>
</evidence>
<dbReference type="SUPFAM" id="SSF58038">
    <property type="entry name" value="SNARE fusion complex"/>
    <property type="match status" value="1"/>
</dbReference>
<keyword evidence="1" id="KW-1133">Transmembrane helix</keyword>
<accession>A0A834K078</accession>
<dbReference type="CDD" id="cd15852">
    <property type="entry name" value="SNARE_Syntaxin8"/>
    <property type="match status" value="1"/>
</dbReference>
<gene>
    <name evidence="3" type="ORF">HZH68_009181</name>
</gene>
<dbReference type="InterPro" id="IPR041875">
    <property type="entry name" value="Syntaxin-8_SNARE"/>
</dbReference>
<feature type="transmembrane region" description="Helical" evidence="1">
    <location>
        <begin position="156"/>
        <end position="173"/>
    </location>
</feature>
<comment type="caution">
    <text evidence="3">The sequence shown here is derived from an EMBL/GenBank/DDBJ whole genome shotgun (WGS) entry which is preliminary data.</text>
</comment>
<dbReference type="AlphaFoldDB" id="A0A834K078"/>
<dbReference type="EMBL" id="JACSDZ010000008">
    <property type="protein sequence ID" value="KAF7397959.1"/>
    <property type="molecule type" value="Genomic_DNA"/>
</dbReference>
<proteinExistence type="predicted"/>
<name>A0A834K078_VESGE</name>
<keyword evidence="1" id="KW-0812">Transmembrane</keyword>
<keyword evidence="4" id="KW-1185">Reference proteome</keyword>
<evidence type="ECO:0000313" key="3">
    <source>
        <dbReference type="EMBL" id="KAF7397959.1"/>
    </source>
</evidence>
<dbReference type="PROSITE" id="PS50192">
    <property type="entry name" value="T_SNARE"/>
    <property type="match status" value="1"/>
</dbReference>
<dbReference type="Proteomes" id="UP000617340">
    <property type="component" value="Unassembled WGS sequence"/>
</dbReference>
<feature type="domain" description="T-SNARE coiled-coil homology" evidence="2">
    <location>
        <begin position="86"/>
        <end position="148"/>
    </location>
</feature>
<sequence length="174" mass="20250">MYPFDLLLHLTIEEAERRTRQIELLQSKDIQLQKLYDSRTKSLLSNRNNLLRSGTSAFADMGTTSWAIDDDDDKPIDVQNFKNYQEQVLQEQDKGLEELCKVIERQKEIGQTISNTVDQHNEIIDDLADHMDMTDQSLINRTRQVESISYKDRTCGYWIIIILLFISIVVVALL</sequence>
<dbReference type="Gene3D" id="1.20.5.110">
    <property type="match status" value="1"/>
</dbReference>
<dbReference type="SMART" id="SM00397">
    <property type="entry name" value="t_SNARE"/>
    <property type="match status" value="1"/>
</dbReference>
<keyword evidence="1" id="KW-0472">Membrane</keyword>
<organism evidence="3 4">
    <name type="scientific">Vespula germanica</name>
    <name type="common">German yellow jacket</name>
    <name type="synonym">Paravespula germanica</name>
    <dbReference type="NCBI Taxonomy" id="30212"/>
    <lineage>
        <taxon>Eukaryota</taxon>
        <taxon>Metazoa</taxon>
        <taxon>Ecdysozoa</taxon>
        <taxon>Arthropoda</taxon>
        <taxon>Hexapoda</taxon>
        <taxon>Insecta</taxon>
        <taxon>Pterygota</taxon>
        <taxon>Neoptera</taxon>
        <taxon>Endopterygota</taxon>
        <taxon>Hymenoptera</taxon>
        <taxon>Apocrita</taxon>
        <taxon>Aculeata</taxon>
        <taxon>Vespoidea</taxon>
        <taxon>Vespidae</taxon>
        <taxon>Vespinae</taxon>
        <taxon>Vespula</taxon>
    </lineage>
</organism>
<reference evidence="3" key="1">
    <citation type="journal article" date="2020" name="G3 (Bethesda)">
        <title>High-Quality Assemblies for Three Invasive Social Wasps from the &lt;i&gt;Vespula&lt;/i&gt; Genus.</title>
        <authorList>
            <person name="Harrop T.W.R."/>
            <person name="Guhlin J."/>
            <person name="McLaughlin G.M."/>
            <person name="Permina E."/>
            <person name="Stockwell P."/>
            <person name="Gilligan J."/>
            <person name="Le Lec M.F."/>
            <person name="Gruber M.A.M."/>
            <person name="Quinn O."/>
            <person name="Lovegrove M."/>
            <person name="Duncan E.J."/>
            <person name="Remnant E.J."/>
            <person name="Van Eeckhoven J."/>
            <person name="Graham B."/>
            <person name="Knapp R.A."/>
            <person name="Langford K.W."/>
            <person name="Kronenberg Z."/>
            <person name="Press M.O."/>
            <person name="Eacker S.M."/>
            <person name="Wilson-Rankin E.E."/>
            <person name="Purcell J."/>
            <person name="Lester P.J."/>
            <person name="Dearden P.K."/>
        </authorList>
    </citation>
    <scope>NUCLEOTIDE SEQUENCE</scope>
    <source>
        <strain evidence="3">Linc-1</strain>
    </source>
</reference>
<protein>
    <recommendedName>
        <fullName evidence="2">t-SNARE coiled-coil homology domain-containing protein</fullName>
    </recommendedName>
</protein>
<evidence type="ECO:0000256" key="1">
    <source>
        <dbReference type="SAM" id="Phobius"/>
    </source>
</evidence>
<evidence type="ECO:0000259" key="2">
    <source>
        <dbReference type="PROSITE" id="PS50192"/>
    </source>
</evidence>